<dbReference type="AlphaFoldDB" id="A0AAX3U1U5"/>
<name>A0AAX3U1U5_9VIBR</name>
<dbReference type="InterPro" id="IPR018927">
    <property type="entry name" value="Pilus_synth_Q_C"/>
</dbReference>
<dbReference type="EMBL" id="CP118709">
    <property type="protein sequence ID" value="WGK80798.1"/>
    <property type="molecule type" value="Genomic_DNA"/>
</dbReference>
<feature type="domain" description="Toxin co-regulated pilus biosynthesis protein Q C-terminal" evidence="1">
    <location>
        <begin position="48"/>
        <end position="121"/>
    </location>
</feature>
<dbReference type="Proteomes" id="UP001239257">
    <property type="component" value="Chromosome 1"/>
</dbReference>
<evidence type="ECO:0000259" key="1">
    <source>
        <dbReference type="Pfam" id="PF10671"/>
    </source>
</evidence>
<reference evidence="2" key="1">
    <citation type="submission" date="2022-02" db="EMBL/GenBank/DDBJ databases">
        <title>Emergence and expansion in Europe of a Vibrio aestuarianus clonal complex pathogenic for oysters.</title>
        <authorList>
            <person name="Mesnil A."/>
            <person name="Travers M.-A."/>
        </authorList>
    </citation>
    <scope>NUCLEOTIDE SEQUENCE</scope>
    <source>
        <strain evidence="2">U29</strain>
    </source>
</reference>
<evidence type="ECO:0000313" key="3">
    <source>
        <dbReference type="Proteomes" id="UP001239257"/>
    </source>
</evidence>
<protein>
    <submittedName>
        <fullName evidence="2">TcpQ domain-containing protein</fullName>
    </submittedName>
</protein>
<dbReference type="RefSeq" id="WP_168521324.1">
    <property type="nucleotide sequence ID" value="NZ_CALYLA010000016.1"/>
</dbReference>
<evidence type="ECO:0000313" key="2">
    <source>
        <dbReference type="EMBL" id="WGK80798.1"/>
    </source>
</evidence>
<proteinExistence type="predicted"/>
<gene>
    <name evidence="2" type="ORF">PYE51_09085</name>
</gene>
<organism evidence="2 3">
    <name type="scientific">Vibrio aestuarianus</name>
    <dbReference type="NCBI Taxonomy" id="28171"/>
    <lineage>
        <taxon>Bacteria</taxon>
        <taxon>Pseudomonadati</taxon>
        <taxon>Pseudomonadota</taxon>
        <taxon>Gammaproteobacteria</taxon>
        <taxon>Vibrionales</taxon>
        <taxon>Vibrionaceae</taxon>
        <taxon>Vibrio</taxon>
    </lineage>
</organism>
<accession>A0AAX3U1U5</accession>
<sequence>MNIIKLILIPVMSIGFLPEYCLASSELSVEQGNQLITSNEDKNIELVIEEGASFKYTLIEFLNDYDYKMKWDTEDFISSYRVKYQAKDPMFLVKKVVSDIRDNGKKIKATVYRNKILVITNEND</sequence>
<dbReference type="Pfam" id="PF10671">
    <property type="entry name" value="TcpQ"/>
    <property type="match status" value="1"/>
</dbReference>